<dbReference type="FunFam" id="3.60.21.10:FF:000046">
    <property type="entry name" value="Metallophosphoesterase"/>
    <property type="match status" value="1"/>
</dbReference>
<organism evidence="3 4">
    <name type="scientific">Mycobacterium cookii</name>
    <dbReference type="NCBI Taxonomy" id="1775"/>
    <lineage>
        <taxon>Bacteria</taxon>
        <taxon>Bacillati</taxon>
        <taxon>Actinomycetota</taxon>
        <taxon>Actinomycetes</taxon>
        <taxon>Mycobacteriales</taxon>
        <taxon>Mycobacteriaceae</taxon>
        <taxon>Mycobacterium</taxon>
    </lineage>
</organism>
<dbReference type="InterPro" id="IPR029052">
    <property type="entry name" value="Metallo-depent_PP-like"/>
</dbReference>
<dbReference type="EMBL" id="AP022569">
    <property type="protein sequence ID" value="BBX46824.1"/>
    <property type="molecule type" value="Genomic_DNA"/>
</dbReference>
<evidence type="ECO:0000259" key="2">
    <source>
        <dbReference type="Pfam" id="PF00149"/>
    </source>
</evidence>
<reference evidence="3 4" key="1">
    <citation type="journal article" date="2019" name="Emerg. Microbes Infect.">
        <title>Comprehensive subspecies identification of 175 nontuberculous mycobacteria species based on 7547 genomic profiles.</title>
        <authorList>
            <person name="Matsumoto Y."/>
            <person name="Kinjo T."/>
            <person name="Motooka D."/>
            <person name="Nabeya D."/>
            <person name="Jung N."/>
            <person name="Uechi K."/>
            <person name="Horii T."/>
            <person name="Iida T."/>
            <person name="Fujita J."/>
            <person name="Nakamura S."/>
        </authorList>
    </citation>
    <scope>NUCLEOTIDE SEQUENCE [LARGE SCALE GENOMIC DNA]</scope>
    <source>
        <strain evidence="3 4">JCM 12404</strain>
    </source>
</reference>
<dbReference type="Pfam" id="PF00149">
    <property type="entry name" value="Metallophos"/>
    <property type="match status" value="1"/>
</dbReference>
<accession>A0A7I7KYE1</accession>
<feature type="compositionally biased region" description="Polar residues" evidence="1">
    <location>
        <begin position="361"/>
        <end position="371"/>
    </location>
</feature>
<dbReference type="PANTHER" id="PTHR31302:SF20">
    <property type="entry name" value="CONSERVED PROTEIN"/>
    <property type="match status" value="1"/>
</dbReference>
<evidence type="ECO:0000313" key="4">
    <source>
        <dbReference type="Proteomes" id="UP000465866"/>
    </source>
</evidence>
<keyword evidence="4" id="KW-1185">Reference proteome</keyword>
<dbReference type="InterPro" id="IPR004843">
    <property type="entry name" value="Calcineurin-like_PHP"/>
</dbReference>
<protein>
    <recommendedName>
        <fullName evidence="2">Calcineurin-like phosphoesterase domain-containing protein</fullName>
    </recommendedName>
</protein>
<name>A0A7I7KYE1_9MYCO</name>
<dbReference type="GO" id="GO:0009245">
    <property type="term" value="P:lipid A biosynthetic process"/>
    <property type="evidence" value="ECO:0007669"/>
    <property type="project" value="TreeGrafter"/>
</dbReference>
<dbReference type="InterPro" id="IPR051158">
    <property type="entry name" value="Metallophosphoesterase_sf"/>
</dbReference>
<dbReference type="KEGG" id="mcoo:MCOO_28390"/>
<evidence type="ECO:0000313" key="3">
    <source>
        <dbReference type="EMBL" id="BBX46824.1"/>
    </source>
</evidence>
<feature type="region of interest" description="Disordered" evidence="1">
    <location>
        <begin position="25"/>
        <end position="53"/>
    </location>
</feature>
<dbReference type="GO" id="GO:0008758">
    <property type="term" value="F:UDP-2,3-diacylglucosamine hydrolase activity"/>
    <property type="evidence" value="ECO:0007669"/>
    <property type="project" value="TreeGrafter"/>
</dbReference>
<dbReference type="CDD" id="cd07385">
    <property type="entry name" value="MPP_YkuE_C"/>
    <property type="match status" value="1"/>
</dbReference>
<dbReference type="PANTHER" id="PTHR31302">
    <property type="entry name" value="TRANSMEMBRANE PROTEIN WITH METALLOPHOSPHOESTERASE DOMAIN-RELATED"/>
    <property type="match status" value="1"/>
</dbReference>
<feature type="region of interest" description="Disordered" evidence="1">
    <location>
        <begin position="350"/>
        <end position="371"/>
    </location>
</feature>
<dbReference type="AlphaFoldDB" id="A0A7I7KYE1"/>
<dbReference type="Proteomes" id="UP000465866">
    <property type="component" value="Chromosome"/>
</dbReference>
<sequence>MTRTHSAGRSILAFMPFVARLSDFSSDRSGPHRRRTARLSDFSSDRPDPHRRRTAAVRALKSTGAVALGSAVAGIGYASIIERNAFALRELTMPVLTPGSSPLRVLHLSDLHMRPGQRRKQEWLRELAGLEPDLVVNTGDNLAHPKAVPSVVQSLGDLLSVPGIFVFGSNDYFGPRPKNPLNYLTDPDHRVHGKPLPWQDLRAAFTERGWLDLTHNRREFEVAGLHIAAAGVDDPHIARDRYDAIAGPASPAANLRLGLTHSPEPRVLDRFAADGYQLVMAGHTHGGQLCLPFYGALVTNSGLDRSRAKGPSRWGTHMQLHVSAGIGTSPFAPVRFCCRPEATLLTLIAAPTGGRDPQRIQGRSQPTYSAR</sequence>
<gene>
    <name evidence="3" type="ORF">MCOO_28390</name>
</gene>
<feature type="domain" description="Calcineurin-like phosphoesterase" evidence="2">
    <location>
        <begin position="103"/>
        <end position="286"/>
    </location>
</feature>
<dbReference type="GO" id="GO:0016020">
    <property type="term" value="C:membrane"/>
    <property type="evidence" value="ECO:0007669"/>
    <property type="project" value="GOC"/>
</dbReference>
<dbReference type="Gene3D" id="3.60.21.10">
    <property type="match status" value="1"/>
</dbReference>
<dbReference type="SUPFAM" id="SSF56300">
    <property type="entry name" value="Metallo-dependent phosphatases"/>
    <property type="match status" value="1"/>
</dbReference>
<evidence type="ECO:0000256" key="1">
    <source>
        <dbReference type="SAM" id="MobiDB-lite"/>
    </source>
</evidence>
<proteinExistence type="predicted"/>